<proteinExistence type="predicted"/>
<evidence type="ECO:0000313" key="1">
    <source>
        <dbReference type="EMBL" id="JAI00040.1"/>
    </source>
</evidence>
<dbReference type="AlphaFoldDB" id="A0A0E9XBM1"/>
<organism evidence="1">
    <name type="scientific">Anguilla anguilla</name>
    <name type="common">European freshwater eel</name>
    <name type="synonym">Muraena anguilla</name>
    <dbReference type="NCBI Taxonomy" id="7936"/>
    <lineage>
        <taxon>Eukaryota</taxon>
        <taxon>Metazoa</taxon>
        <taxon>Chordata</taxon>
        <taxon>Craniata</taxon>
        <taxon>Vertebrata</taxon>
        <taxon>Euteleostomi</taxon>
        <taxon>Actinopterygii</taxon>
        <taxon>Neopterygii</taxon>
        <taxon>Teleostei</taxon>
        <taxon>Anguilliformes</taxon>
        <taxon>Anguillidae</taxon>
        <taxon>Anguilla</taxon>
    </lineage>
</organism>
<protein>
    <submittedName>
        <fullName evidence="1">Uncharacterized protein</fullName>
    </submittedName>
</protein>
<accession>A0A0E9XBM1</accession>
<sequence>MLLLAPGAVAIFKMLASDEQHRRNQIKCTLEK</sequence>
<dbReference type="EMBL" id="GBXM01008538">
    <property type="protein sequence ID" value="JAI00040.1"/>
    <property type="molecule type" value="Transcribed_RNA"/>
</dbReference>
<reference evidence="1" key="2">
    <citation type="journal article" date="2015" name="Fish Shellfish Immunol.">
        <title>Early steps in the European eel (Anguilla anguilla)-Vibrio vulnificus interaction in the gills: Role of the RtxA13 toxin.</title>
        <authorList>
            <person name="Callol A."/>
            <person name="Pajuelo D."/>
            <person name="Ebbesson L."/>
            <person name="Teles M."/>
            <person name="MacKenzie S."/>
            <person name="Amaro C."/>
        </authorList>
    </citation>
    <scope>NUCLEOTIDE SEQUENCE</scope>
</reference>
<name>A0A0E9XBM1_ANGAN</name>
<reference evidence="1" key="1">
    <citation type="submission" date="2014-11" db="EMBL/GenBank/DDBJ databases">
        <authorList>
            <person name="Amaro Gonzalez C."/>
        </authorList>
    </citation>
    <scope>NUCLEOTIDE SEQUENCE</scope>
</reference>